<proteinExistence type="predicted"/>
<evidence type="ECO:0000313" key="2">
    <source>
        <dbReference type="EMBL" id="CAH0388070.1"/>
    </source>
</evidence>
<reference evidence="2" key="1">
    <citation type="submission" date="2021-12" db="EMBL/GenBank/DDBJ databases">
        <authorList>
            <person name="King R."/>
        </authorList>
    </citation>
    <scope>NUCLEOTIDE SEQUENCE</scope>
</reference>
<feature type="transmembrane region" description="Helical" evidence="1">
    <location>
        <begin position="474"/>
        <end position="492"/>
    </location>
</feature>
<name>A0A9P0F3F8_BEMTA</name>
<organism evidence="2 3">
    <name type="scientific">Bemisia tabaci</name>
    <name type="common">Sweetpotato whitefly</name>
    <name type="synonym">Aleurodes tabaci</name>
    <dbReference type="NCBI Taxonomy" id="7038"/>
    <lineage>
        <taxon>Eukaryota</taxon>
        <taxon>Metazoa</taxon>
        <taxon>Ecdysozoa</taxon>
        <taxon>Arthropoda</taxon>
        <taxon>Hexapoda</taxon>
        <taxon>Insecta</taxon>
        <taxon>Pterygota</taxon>
        <taxon>Neoptera</taxon>
        <taxon>Paraneoptera</taxon>
        <taxon>Hemiptera</taxon>
        <taxon>Sternorrhyncha</taxon>
        <taxon>Aleyrodoidea</taxon>
        <taxon>Aleyrodidae</taxon>
        <taxon>Aleyrodinae</taxon>
        <taxon>Bemisia</taxon>
    </lineage>
</organism>
<dbReference type="Proteomes" id="UP001152759">
    <property type="component" value="Chromosome 4"/>
</dbReference>
<accession>A0A9P0F3F8</accession>
<keyword evidence="1" id="KW-1133">Transmembrane helix</keyword>
<gene>
    <name evidence="2" type="ORF">BEMITA_LOCUS7014</name>
</gene>
<sequence length="572" mass="66442">MEYHNNENQETQFIPFTVQICKNIISLSNQSLIHVVNLDPGFATSSLILALHLNSISTILIDGYRYLTETCANLRSKNLIFLLNNVSEILSLILSTTFTSSMVNEVTKFYPITDGFNNFTENDFTRKGKPPEFCVELDGEFLGKWSHGEKYCETWLKITSKELLDGSELTDHVFDYTRGLSVHKIWNFNNYIIFMVTSGNATPRSLQNVSATSKGNSFTTIGDIHRDLTFLFKFFWRFFKGHRILICLRVKCYKYKPYEESLVWYENKTTKIPLKLETNLRGKKVGYYVIDEQTYKVENVLPWEIWKLILREAIQQLSKSYNYTPVDKFDIFTYPIASNKVDDHELSLKYGIDVCSLNVGLNLDGMDLDLYDLTTSIDTYSLCFATPAAGYKPQYLVPFQSFSSPVWIAIILTVITFLAMQFAFQRSQVYVFHHLYSEEEVSKWEKSSVILTVYAYFICGSPYCVLLGRHCTGRILFVIFAFSALILSTVFLNGMTTFLMERVYYANIETISELEASDFLIQSQDLDMHRKYFDQVGYEKLEYKLIDNFNYYKRTIFEAVNENEAFQRAFLL</sequence>
<dbReference type="Gene3D" id="1.10.287.70">
    <property type="match status" value="1"/>
</dbReference>
<evidence type="ECO:0000313" key="3">
    <source>
        <dbReference type="Proteomes" id="UP001152759"/>
    </source>
</evidence>
<dbReference type="AlphaFoldDB" id="A0A9P0F3F8"/>
<dbReference type="EMBL" id="OU963865">
    <property type="protein sequence ID" value="CAH0388070.1"/>
    <property type="molecule type" value="Genomic_DNA"/>
</dbReference>
<protein>
    <submittedName>
        <fullName evidence="2">Uncharacterized protein</fullName>
    </submittedName>
</protein>
<feature type="transmembrane region" description="Helical" evidence="1">
    <location>
        <begin position="406"/>
        <end position="424"/>
    </location>
</feature>
<keyword evidence="1" id="KW-0472">Membrane</keyword>
<evidence type="ECO:0000256" key="1">
    <source>
        <dbReference type="SAM" id="Phobius"/>
    </source>
</evidence>
<feature type="transmembrane region" description="Helical" evidence="1">
    <location>
        <begin position="449"/>
        <end position="468"/>
    </location>
</feature>
<keyword evidence="1" id="KW-0812">Transmembrane</keyword>
<keyword evidence="3" id="KW-1185">Reference proteome</keyword>